<gene>
    <name evidence="2" type="ORF">PLEPLA_LOCUS18392</name>
</gene>
<accession>A0A9N7YGA2</accession>
<organism evidence="2 3">
    <name type="scientific">Pleuronectes platessa</name>
    <name type="common">European plaice</name>
    <dbReference type="NCBI Taxonomy" id="8262"/>
    <lineage>
        <taxon>Eukaryota</taxon>
        <taxon>Metazoa</taxon>
        <taxon>Chordata</taxon>
        <taxon>Craniata</taxon>
        <taxon>Vertebrata</taxon>
        <taxon>Euteleostomi</taxon>
        <taxon>Actinopterygii</taxon>
        <taxon>Neopterygii</taxon>
        <taxon>Teleostei</taxon>
        <taxon>Neoteleostei</taxon>
        <taxon>Acanthomorphata</taxon>
        <taxon>Carangaria</taxon>
        <taxon>Pleuronectiformes</taxon>
        <taxon>Pleuronectoidei</taxon>
        <taxon>Pleuronectidae</taxon>
        <taxon>Pleuronectes</taxon>
    </lineage>
</organism>
<feature type="region of interest" description="Disordered" evidence="1">
    <location>
        <begin position="1"/>
        <end position="29"/>
    </location>
</feature>
<evidence type="ECO:0000313" key="3">
    <source>
        <dbReference type="Proteomes" id="UP001153269"/>
    </source>
</evidence>
<dbReference type="AlphaFoldDB" id="A0A9N7YGA2"/>
<evidence type="ECO:0000313" key="2">
    <source>
        <dbReference type="EMBL" id="CAB1430410.1"/>
    </source>
</evidence>
<evidence type="ECO:0000256" key="1">
    <source>
        <dbReference type="SAM" id="MobiDB-lite"/>
    </source>
</evidence>
<comment type="caution">
    <text evidence="2">The sequence shown here is derived from an EMBL/GenBank/DDBJ whole genome shotgun (WGS) entry which is preliminary data.</text>
</comment>
<dbReference type="Proteomes" id="UP001153269">
    <property type="component" value="Unassembled WGS sequence"/>
</dbReference>
<name>A0A9N7YGA2_PLEPL</name>
<proteinExistence type="predicted"/>
<reference evidence="2" key="1">
    <citation type="submission" date="2020-03" db="EMBL/GenBank/DDBJ databases">
        <authorList>
            <person name="Weist P."/>
        </authorList>
    </citation>
    <scope>NUCLEOTIDE SEQUENCE</scope>
</reference>
<protein>
    <submittedName>
        <fullName evidence="2">Uncharacterized protein</fullName>
    </submittedName>
</protein>
<dbReference type="EMBL" id="CADEAL010001226">
    <property type="protein sequence ID" value="CAB1430410.1"/>
    <property type="molecule type" value="Genomic_DNA"/>
</dbReference>
<sequence>MWVRAAPGATSPQGPLQDGHNSSPRADAIAGIPTRNRDAFAQCTDTLAAALQSIHQSLKGVKSLDRPDNVPIVSGCYMRIKEVINQLTGLRAQYCSLQGKQCSHSHHWVLTGRAARPQAAADTNKPK</sequence>
<keyword evidence="3" id="KW-1185">Reference proteome</keyword>
<feature type="compositionally biased region" description="Polar residues" evidence="1">
    <location>
        <begin position="10"/>
        <end position="24"/>
    </location>
</feature>